<feature type="compositionally biased region" description="Basic and acidic residues" evidence="1">
    <location>
        <begin position="328"/>
        <end position="339"/>
    </location>
</feature>
<organism evidence="2 3">
    <name type="scientific">Paralvinella palmiformis</name>
    <dbReference type="NCBI Taxonomy" id="53620"/>
    <lineage>
        <taxon>Eukaryota</taxon>
        <taxon>Metazoa</taxon>
        <taxon>Spiralia</taxon>
        <taxon>Lophotrochozoa</taxon>
        <taxon>Annelida</taxon>
        <taxon>Polychaeta</taxon>
        <taxon>Sedentaria</taxon>
        <taxon>Canalipalpata</taxon>
        <taxon>Terebellida</taxon>
        <taxon>Terebelliformia</taxon>
        <taxon>Alvinellidae</taxon>
        <taxon>Paralvinella</taxon>
    </lineage>
</organism>
<feature type="compositionally biased region" description="Basic and acidic residues" evidence="1">
    <location>
        <begin position="278"/>
        <end position="300"/>
    </location>
</feature>
<dbReference type="AlphaFoldDB" id="A0AAD9NE61"/>
<evidence type="ECO:0000313" key="2">
    <source>
        <dbReference type="EMBL" id="KAK2164966.1"/>
    </source>
</evidence>
<feature type="region of interest" description="Disordered" evidence="1">
    <location>
        <begin position="1"/>
        <end position="25"/>
    </location>
</feature>
<feature type="compositionally biased region" description="Polar residues" evidence="1">
    <location>
        <begin position="212"/>
        <end position="228"/>
    </location>
</feature>
<feature type="compositionally biased region" description="Basic and acidic residues" evidence="1">
    <location>
        <begin position="232"/>
        <end position="241"/>
    </location>
</feature>
<feature type="region of interest" description="Disordered" evidence="1">
    <location>
        <begin position="148"/>
        <end position="242"/>
    </location>
</feature>
<feature type="region of interest" description="Disordered" evidence="1">
    <location>
        <begin position="278"/>
        <end position="467"/>
    </location>
</feature>
<accession>A0AAD9NE61</accession>
<proteinExistence type="predicted"/>
<feature type="compositionally biased region" description="Basic and acidic residues" evidence="1">
    <location>
        <begin position="167"/>
        <end position="200"/>
    </location>
</feature>
<feature type="compositionally biased region" description="Basic and acidic residues" evidence="1">
    <location>
        <begin position="433"/>
        <end position="467"/>
    </location>
</feature>
<comment type="caution">
    <text evidence="2">The sequence shown here is derived from an EMBL/GenBank/DDBJ whole genome shotgun (WGS) entry which is preliminary data.</text>
</comment>
<protein>
    <submittedName>
        <fullName evidence="2">Uncharacterized protein</fullName>
    </submittedName>
</protein>
<evidence type="ECO:0000256" key="1">
    <source>
        <dbReference type="SAM" id="MobiDB-lite"/>
    </source>
</evidence>
<evidence type="ECO:0000313" key="3">
    <source>
        <dbReference type="Proteomes" id="UP001208570"/>
    </source>
</evidence>
<feature type="compositionally biased region" description="Basic residues" evidence="1">
    <location>
        <begin position="301"/>
        <end position="310"/>
    </location>
</feature>
<name>A0AAD9NE61_9ANNE</name>
<feature type="compositionally biased region" description="Basic and acidic residues" evidence="1">
    <location>
        <begin position="388"/>
        <end position="421"/>
    </location>
</feature>
<feature type="compositionally biased region" description="Basic and acidic residues" evidence="1">
    <location>
        <begin position="1"/>
        <end position="17"/>
    </location>
</feature>
<dbReference type="Proteomes" id="UP001208570">
    <property type="component" value="Unassembled WGS sequence"/>
</dbReference>
<reference evidence="2" key="1">
    <citation type="journal article" date="2023" name="Mol. Biol. Evol.">
        <title>Third-Generation Sequencing Reveals the Adaptive Role of the Epigenome in Three Deep-Sea Polychaetes.</title>
        <authorList>
            <person name="Perez M."/>
            <person name="Aroh O."/>
            <person name="Sun Y."/>
            <person name="Lan Y."/>
            <person name="Juniper S.K."/>
            <person name="Young C.R."/>
            <person name="Angers B."/>
            <person name="Qian P.Y."/>
        </authorList>
    </citation>
    <scope>NUCLEOTIDE SEQUENCE</scope>
    <source>
        <strain evidence="2">P08H-3</strain>
    </source>
</reference>
<gene>
    <name evidence="2" type="ORF">LSH36_57g08069</name>
</gene>
<sequence>MRSKDEIYSNKSDRPEDGIDQNENGRVSVGAQTDYFLLLYFLEKAPEVMTETFLRVDRDKILNSANLPELIPTVYQRRHSGVRDIEGSRDKYECIEKQPPRRRLKNVTSPTTISKSTYDVPTVYKAEKMDTENDRDFRCSQPAVTKLVSDESGNGDKVSCGEMRSNSCREEKVTSSGKDGDERDDKKINESLSQKDKDTSSPEESLDLIPTGRNNQCVAARSPESNRPNRIPAREVKEGHGKLSVQNSENNQELMFNRGIKESNRNCRRKEHFSKCEHFQENSKETKTLNKRSHEKDRKDRIKFRVRRQRALILSDKRRPGRVKNGKSKFDRLRERSDSSSDDDGSSDSASSNKRTKPDAEPRSEICPAVSDDRDEAGYEVRLGGGGDEVRLDEGRGEVRPDEEGDEVRLAEGGDGVRPDEGGYEVLLDDGGEEVRPDEGRDKIRLDDGADRVLLDEEGDEVRPDVN</sequence>
<keyword evidence="3" id="KW-1185">Reference proteome</keyword>
<dbReference type="EMBL" id="JAODUP010000057">
    <property type="protein sequence ID" value="KAK2164966.1"/>
    <property type="molecule type" value="Genomic_DNA"/>
</dbReference>